<proteinExistence type="predicted"/>
<name>T1GHD4_MEGSC</name>
<keyword evidence="2" id="KW-1185">Reference proteome</keyword>
<evidence type="ECO:0000313" key="1">
    <source>
        <dbReference type="EnsemblMetazoa" id="MESCA002829-PA"/>
    </source>
</evidence>
<accession>T1GHD4</accession>
<reference evidence="1" key="2">
    <citation type="submission" date="2015-06" db="UniProtKB">
        <authorList>
            <consortium name="EnsemblMetazoa"/>
        </authorList>
    </citation>
    <scope>IDENTIFICATION</scope>
</reference>
<reference evidence="2" key="1">
    <citation type="submission" date="2013-02" db="EMBL/GenBank/DDBJ databases">
        <authorList>
            <person name="Hughes D."/>
        </authorList>
    </citation>
    <scope>NUCLEOTIDE SEQUENCE</scope>
    <source>
        <strain>Durham</strain>
        <strain evidence="2">NC isolate 2 -- Noor lab</strain>
    </source>
</reference>
<dbReference type="Proteomes" id="UP000015102">
    <property type="component" value="Unassembled WGS sequence"/>
</dbReference>
<evidence type="ECO:0000313" key="2">
    <source>
        <dbReference type="Proteomes" id="UP000015102"/>
    </source>
</evidence>
<organism evidence="1 2">
    <name type="scientific">Megaselia scalaris</name>
    <name type="common">Humpbacked fly</name>
    <name type="synonym">Phora scalaris</name>
    <dbReference type="NCBI Taxonomy" id="36166"/>
    <lineage>
        <taxon>Eukaryota</taxon>
        <taxon>Metazoa</taxon>
        <taxon>Ecdysozoa</taxon>
        <taxon>Arthropoda</taxon>
        <taxon>Hexapoda</taxon>
        <taxon>Insecta</taxon>
        <taxon>Pterygota</taxon>
        <taxon>Neoptera</taxon>
        <taxon>Endopterygota</taxon>
        <taxon>Diptera</taxon>
        <taxon>Brachycera</taxon>
        <taxon>Muscomorpha</taxon>
        <taxon>Platypezoidea</taxon>
        <taxon>Phoridae</taxon>
        <taxon>Megaseliini</taxon>
        <taxon>Megaselia</taxon>
    </lineage>
</organism>
<dbReference type="EMBL" id="CAQQ02131852">
    <property type="status" value="NOT_ANNOTATED_CDS"/>
    <property type="molecule type" value="Genomic_DNA"/>
</dbReference>
<dbReference type="HOGENOM" id="CLU_1557043_0_0_1"/>
<protein>
    <submittedName>
        <fullName evidence="1">Uncharacterized protein</fullName>
    </submittedName>
</protein>
<sequence length="172" mass="20396">MGKDWSQIYQQTDPLIQRVTYNVWIVYSSHFYGHEIDRKYELPLLWTGSGENQPKWGIRYNQELYQLHNIQALFGNFELDACNVLDMCRGWKKMSQQNMFLYKRDGVSPYHLMLEQLAFPTDEQQQKNMKYDGSWIVNCGSVSEDRWEAEFGVGFAVRGKARYCVTRWTPIV</sequence>
<dbReference type="AlphaFoldDB" id="T1GHD4"/>
<dbReference type="EnsemblMetazoa" id="MESCA002829-RA">
    <property type="protein sequence ID" value="MESCA002829-PA"/>
    <property type="gene ID" value="MESCA002829"/>
</dbReference>